<dbReference type="KEGG" id="rfs:C1I64_01670"/>
<evidence type="ECO:0000313" key="2">
    <source>
        <dbReference type="EMBL" id="AZZ50884.1"/>
    </source>
</evidence>
<feature type="transmembrane region" description="Helical" evidence="1">
    <location>
        <begin position="354"/>
        <end position="372"/>
    </location>
</feature>
<accession>A0A3Q9UVJ0</accession>
<evidence type="ECO:0000313" key="3">
    <source>
        <dbReference type="Proteomes" id="UP000285317"/>
    </source>
</evidence>
<feature type="transmembrane region" description="Helical" evidence="1">
    <location>
        <begin position="287"/>
        <end position="304"/>
    </location>
</feature>
<name>A0A3Q9UVJ0_9MICO</name>
<feature type="transmembrane region" description="Helical" evidence="1">
    <location>
        <begin position="256"/>
        <end position="275"/>
    </location>
</feature>
<dbReference type="EMBL" id="CP028137">
    <property type="protein sequence ID" value="AZZ50884.1"/>
    <property type="molecule type" value="Genomic_DNA"/>
</dbReference>
<dbReference type="InterPro" id="IPR018650">
    <property type="entry name" value="STSV1_Orf64"/>
</dbReference>
<dbReference type="Proteomes" id="UP000285317">
    <property type="component" value="Chromosome"/>
</dbReference>
<feature type="transmembrane region" description="Helical" evidence="1">
    <location>
        <begin position="20"/>
        <end position="38"/>
    </location>
</feature>
<dbReference type="Pfam" id="PF09852">
    <property type="entry name" value="DUF2079"/>
    <property type="match status" value="1"/>
</dbReference>
<keyword evidence="1" id="KW-1133">Transmembrane helix</keyword>
<evidence type="ECO:0000256" key="1">
    <source>
        <dbReference type="SAM" id="Phobius"/>
    </source>
</evidence>
<organism evidence="2 3">
    <name type="scientific">Rathayibacter festucae DSM 15932</name>
    <dbReference type="NCBI Taxonomy" id="1328866"/>
    <lineage>
        <taxon>Bacteria</taxon>
        <taxon>Bacillati</taxon>
        <taxon>Actinomycetota</taxon>
        <taxon>Actinomycetes</taxon>
        <taxon>Micrococcales</taxon>
        <taxon>Microbacteriaceae</taxon>
        <taxon>Rathayibacter</taxon>
    </lineage>
</organism>
<keyword evidence="1" id="KW-0812">Transmembrane</keyword>
<feature type="transmembrane region" description="Helical" evidence="1">
    <location>
        <begin position="324"/>
        <end position="342"/>
    </location>
</feature>
<sequence length="498" mass="53550">MRWTGRGGSRPVCGGRLAWLRSPIVPLALLAFGVYSVYSISRADQLLTAGYDLGIFDQAVRAYSQFRPPLAPLKGDGFNLLGDHFHPILVVLAPLYWIWDDARVLLKAQAALVACSSVFVWRVARRSGGVWASCLLAVGYLLGRPLQSLADFDFHEVAFAVPVLAWAVDAFDIRSDRQLVAASAVLLLIREDMGAVVLILGLLRVARRPRIVGVLLACSGAAAFAVVVGVVIPSIGGRGYAYWDYGALGADGGEGVRTMLGQPWIAIGLFFTPIVKTMTLLGLISPLLLLPLLSPVSLLALPLLAERFLSDRPALWTNGFHYDAPVWVVLVLGAVDGGGRLLRRLPSSVGRARVALVVGAVVCAVPVIGTIVCHDDEAFPLARMVTGEAWTRSPHRRDQVAAVERVPASACVAADDRLVPLLTRSNRVSLPGVLSRPPDFVLLDLTQENAGSVRGLDLRTTAIRDHALTDGYRVVARLGEVEVLESAEYRGPSVECAR</sequence>
<protein>
    <recommendedName>
        <fullName evidence="4">DUF2079 domain-containing protein</fullName>
    </recommendedName>
</protein>
<dbReference type="AlphaFoldDB" id="A0A3Q9UVJ0"/>
<gene>
    <name evidence="2" type="ORF">C1I64_01670</name>
</gene>
<feature type="transmembrane region" description="Helical" evidence="1">
    <location>
        <begin position="214"/>
        <end position="236"/>
    </location>
</feature>
<reference evidence="2 3" key="1">
    <citation type="submission" date="2018-03" db="EMBL/GenBank/DDBJ databases">
        <title>Bacteriophage NCPPB3778 and a type I-E CRISPR drive the evolution of the US Biological Select Agent, Rathayibacter toxicus.</title>
        <authorList>
            <person name="Davis E.W.II."/>
            <person name="Tabima J.F."/>
            <person name="Weisberg A.J."/>
            <person name="Dantas Lopes L."/>
            <person name="Wiseman M.S."/>
            <person name="Wiseman M.S."/>
            <person name="Pupko T."/>
            <person name="Belcher M.S."/>
            <person name="Sechler A.J."/>
            <person name="Tancos M.A."/>
            <person name="Schroeder B.K."/>
            <person name="Murray T.D."/>
            <person name="Luster D.G."/>
            <person name="Schneider W.L."/>
            <person name="Rogers E."/>
            <person name="Andreote F.D."/>
            <person name="Grunwald N.J."/>
            <person name="Putnam M.L."/>
            <person name="Chang J.H."/>
        </authorList>
    </citation>
    <scope>NUCLEOTIDE SEQUENCE [LARGE SCALE GENOMIC DNA]</scope>
    <source>
        <strain evidence="2 3">DSM 15932</strain>
    </source>
</reference>
<keyword evidence="1" id="KW-0472">Membrane</keyword>
<evidence type="ECO:0008006" key="4">
    <source>
        <dbReference type="Google" id="ProtNLM"/>
    </source>
</evidence>
<feature type="transmembrane region" description="Helical" evidence="1">
    <location>
        <begin position="77"/>
        <end position="98"/>
    </location>
</feature>
<proteinExistence type="predicted"/>